<proteinExistence type="predicted"/>
<name>A0ABR0AU54_9CRUS</name>
<protein>
    <submittedName>
        <fullName evidence="2">Uncharacterized protein</fullName>
    </submittedName>
</protein>
<comment type="caution">
    <text evidence="2">The sequence shown here is derived from an EMBL/GenBank/DDBJ whole genome shotgun (WGS) entry which is preliminary data.</text>
</comment>
<reference evidence="2 3" key="1">
    <citation type="journal article" date="2023" name="Nucleic Acids Res.">
        <title>The hologenome of Daphnia magna reveals possible DNA methylation and microbiome-mediated evolution of the host genome.</title>
        <authorList>
            <person name="Chaturvedi A."/>
            <person name="Li X."/>
            <person name="Dhandapani V."/>
            <person name="Marshall H."/>
            <person name="Kissane S."/>
            <person name="Cuenca-Cambronero M."/>
            <person name="Asole G."/>
            <person name="Calvet F."/>
            <person name="Ruiz-Romero M."/>
            <person name="Marangio P."/>
            <person name="Guigo R."/>
            <person name="Rago D."/>
            <person name="Mirbahai L."/>
            <person name="Eastwood N."/>
            <person name="Colbourne J.K."/>
            <person name="Zhou J."/>
            <person name="Mallon E."/>
            <person name="Orsini L."/>
        </authorList>
    </citation>
    <scope>NUCLEOTIDE SEQUENCE [LARGE SCALE GENOMIC DNA]</scope>
    <source>
        <strain evidence="2">LRV0_1</strain>
    </source>
</reference>
<evidence type="ECO:0000256" key="1">
    <source>
        <dbReference type="SAM" id="MobiDB-lite"/>
    </source>
</evidence>
<evidence type="ECO:0000313" key="2">
    <source>
        <dbReference type="EMBL" id="KAK4028654.1"/>
    </source>
</evidence>
<evidence type="ECO:0000313" key="3">
    <source>
        <dbReference type="Proteomes" id="UP001234178"/>
    </source>
</evidence>
<gene>
    <name evidence="2" type="ORF">OUZ56_021658</name>
</gene>
<keyword evidence="3" id="KW-1185">Reference proteome</keyword>
<feature type="region of interest" description="Disordered" evidence="1">
    <location>
        <begin position="164"/>
        <end position="199"/>
    </location>
</feature>
<dbReference type="EMBL" id="JAOYFB010000039">
    <property type="protein sequence ID" value="KAK4028654.1"/>
    <property type="molecule type" value="Genomic_DNA"/>
</dbReference>
<dbReference type="Proteomes" id="UP001234178">
    <property type="component" value="Unassembled WGS sequence"/>
</dbReference>
<organism evidence="2 3">
    <name type="scientific">Daphnia magna</name>
    <dbReference type="NCBI Taxonomy" id="35525"/>
    <lineage>
        <taxon>Eukaryota</taxon>
        <taxon>Metazoa</taxon>
        <taxon>Ecdysozoa</taxon>
        <taxon>Arthropoda</taxon>
        <taxon>Crustacea</taxon>
        <taxon>Branchiopoda</taxon>
        <taxon>Diplostraca</taxon>
        <taxon>Cladocera</taxon>
        <taxon>Anomopoda</taxon>
        <taxon>Daphniidae</taxon>
        <taxon>Daphnia</taxon>
    </lineage>
</organism>
<accession>A0ABR0AU54</accession>
<feature type="compositionally biased region" description="Acidic residues" evidence="1">
    <location>
        <begin position="178"/>
        <end position="193"/>
    </location>
</feature>
<sequence length="199" mass="22840">MPIYFLDKLASSNWALSYERGDLEGSSKERIMMRKGLSVAKTKVKLRIAQINEAIKECHERKKFGVSRENDRNIETLAKITGNDFHDGVFPWQTDGIVSRENFDIIDTWMLMMRYDEEVIKKRQLEKEIESLKLPAVSVCQDVCGRYFLLLRKVANFKEKIEKSRLEVDECSSSSSSDENDESPDGSSAEEEVRDGASE</sequence>